<evidence type="ECO:0000313" key="3">
    <source>
        <dbReference type="Proteomes" id="UP000028782"/>
    </source>
</evidence>
<accession>A0A076PDZ6</accession>
<dbReference type="GO" id="GO:0006629">
    <property type="term" value="P:lipid metabolic process"/>
    <property type="evidence" value="ECO:0007669"/>
    <property type="project" value="InterPro"/>
</dbReference>
<evidence type="ECO:0000259" key="1">
    <source>
        <dbReference type="PROSITE" id="PS51704"/>
    </source>
</evidence>
<dbReference type="AlphaFoldDB" id="A0A076PDZ6"/>
<dbReference type="HOGENOM" id="CLU_030006_3_2_4"/>
<dbReference type="NCBIfam" id="NF006989">
    <property type="entry name" value="PRK09454.1"/>
    <property type="match status" value="1"/>
</dbReference>
<evidence type="ECO:0000313" key="2">
    <source>
        <dbReference type="EMBL" id="AIJ45014.1"/>
    </source>
</evidence>
<dbReference type="Proteomes" id="UP000028782">
    <property type="component" value="Chromosome"/>
</dbReference>
<dbReference type="InterPro" id="IPR017946">
    <property type="entry name" value="PLC-like_Pdiesterase_TIM-brl"/>
</dbReference>
<proteinExistence type="predicted"/>
<dbReference type="Pfam" id="PF03009">
    <property type="entry name" value="GDPD"/>
    <property type="match status" value="1"/>
</dbReference>
<sequence>MSLRWVAPVLIDAPKATLKYEAANFVGLTMTNALKPWPYPRWVAHRGAGKLAPENTMSAFRLGAQHGYRFFECDAKLSQDGVLFLMHDATLERTTSGHGIGGELSMGEIAQLDAGSWHSRAYAGEALPTLEALARWCLANHLHLNVEIKPTPGQELETGRACGELMNRIWPKTEVQPLFTSFKSDSLKGARETAAHIPRGLLVDRLADGNGDADLKQAMELDCSAMVLNHALWTPELVAKVHGAGLRCSSYTVNDQWAAQRLIDLGTDGIITDRVDMFSPAQTGEQL</sequence>
<dbReference type="EMBL" id="CP006704">
    <property type="protein sequence ID" value="AIJ45014.1"/>
    <property type="molecule type" value="Genomic_DNA"/>
</dbReference>
<dbReference type="PANTHER" id="PTHR46211">
    <property type="entry name" value="GLYCEROPHOSPHORYL DIESTER PHOSPHODIESTERASE"/>
    <property type="match status" value="1"/>
</dbReference>
<reference evidence="2 3" key="1">
    <citation type="journal article" date="2014" name="Genome Announc.">
        <title>Complete Genome Sequence of Polychlorinated Biphenyl Degrader Comamonas testosteroni TK102 (NBRC 109938).</title>
        <authorList>
            <person name="Fukuda K."/>
            <person name="Hosoyama A."/>
            <person name="Tsuchikane K."/>
            <person name="Ohji S."/>
            <person name="Yamazoe A."/>
            <person name="Fujita N."/>
            <person name="Shintani M."/>
            <person name="Kimbara K."/>
        </authorList>
    </citation>
    <scope>NUCLEOTIDE SEQUENCE [LARGE SCALE GENOMIC DNA]</scope>
    <source>
        <strain evidence="2">TK102</strain>
    </source>
</reference>
<name>A0A076PDZ6_COMTE</name>
<organism evidence="2 3">
    <name type="scientific">Comamonas testosteroni TK102</name>
    <dbReference type="NCBI Taxonomy" id="1392005"/>
    <lineage>
        <taxon>Bacteria</taxon>
        <taxon>Pseudomonadati</taxon>
        <taxon>Pseudomonadota</taxon>
        <taxon>Betaproteobacteria</taxon>
        <taxon>Burkholderiales</taxon>
        <taxon>Comamonadaceae</taxon>
        <taxon>Comamonas</taxon>
    </lineage>
</organism>
<dbReference type="SUPFAM" id="SSF51695">
    <property type="entry name" value="PLC-like phosphodiesterases"/>
    <property type="match status" value="1"/>
</dbReference>
<gene>
    <name evidence="2" type="ORF">O987_04235</name>
</gene>
<feature type="domain" description="GP-PDE" evidence="1">
    <location>
        <begin position="40"/>
        <end position="282"/>
    </location>
</feature>
<dbReference type="InterPro" id="IPR030395">
    <property type="entry name" value="GP_PDE_dom"/>
</dbReference>
<dbReference type="PANTHER" id="PTHR46211:SF1">
    <property type="entry name" value="GLYCEROPHOSPHODIESTER PHOSPHODIESTERASE, CYTOPLASMIC"/>
    <property type="match status" value="1"/>
</dbReference>
<dbReference type="GO" id="GO:0008081">
    <property type="term" value="F:phosphoric diester hydrolase activity"/>
    <property type="evidence" value="ECO:0007669"/>
    <property type="project" value="InterPro"/>
</dbReference>
<protein>
    <submittedName>
        <fullName evidence="2">Membrane protein</fullName>
    </submittedName>
</protein>
<dbReference type="PROSITE" id="PS51704">
    <property type="entry name" value="GP_PDE"/>
    <property type="match status" value="1"/>
</dbReference>
<dbReference type="KEGG" id="ctes:O987_04235"/>
<dbReference type="Gene3D" id="3.20.20.190">
    <property type="entry name" value="Phosphatidylinositol (PI) phosphodiesterase"/>
    <property type="match status" value="1"/>
</dbReference>